<proteinExistence type="predicted"/>
<organism evidence="1">
    <name type="scientific">Oryza meridionalis</name>
    <dbReference type="NCBI Taxonomy" id="40149"/>
    <lineage>
        <taxon>Eukaryota</taxon>
        <taxon>Viridiplantae</taxon>
        <taxon>Streptophyta</taxon>
        <taxon>Embryophyta</taxon>
        <taxon>Tracheophyta</taxon>
        <taxon>Spermatophyta</taxon>
        <taxon>Magnoliopsida</taxon>
        <taxon>Liliopsida</taxon>
        <taxon>Poales</taxon>
        <taxon>Poaceae</taxon>
        <taxon>BOP clade</taxon>
        <taxon>Oryzoideae</taxon>
        <taxon>Oryzeae</taxon>
        <taxon>Oryzinae</taxon>
        <taxon>Oryza</taxon>
    </lineage>
</organism>
<dbReference type="HOGENOM" id="CLU_2501759_0_0_1"/>
<evidence type="ECO:0000313" key="2">
    <source>
        <dbReference type="Proteomes" id="UP000008021"/>
    </source>
</evidence>
<reference evidence="1" key="2">
    <citation type="submission" date="2018-05" db="EMBL/GenBank/DDBJ databases">
        <title>OmerRS3 (Oryza meridionalis Reference Sequence Version 3).</title>
        <authorList>
            <person name="Zhang J."/>
            <person name="Kudrna D."/>
            <person name="Lee S."/>
            <person name="Talag J."/>
            <person name="Welchert J."/>
            <person name="Wing R.A."/>
        </authorList>
    </citation>
    <scope>NUCLEOTIDE SEQUENCE [LARGE SCALE GENOMIC DNA]</scope>
    <source>
        <strain evidence="1">cv. OR44</strain>
    </source>
</reference>
<dbReference type="EnsemblPlants" id="OMERI08G17590.1">
    <property type="protein sequence ID" value="OMERI08G17590.1"/>
    <property type="gene ID" value="OMERI08G17590"/>
</dbReference>
<sequence length="86" mass="9673">MAATEEEHLLGLGGIPAVLLRRRRRNRRAVGVGSLIGGRGAACACEPWIAAFGWKGKTRGFRAFRGLYFRCRWIPHLLTISHLRLF</sequence>
<dbReference type="Proteomes" id="UP000008021">
    <property type="component" value="Chromosome 8"/>
</dbReference>
<evidence type="ECO:0000313" key="1">
    <source>
        <dbReference type="EnsemblPlants" id="OMERI08G17590.1"/>
    </source>
</evidence>
<keyword evidence="2" id="KW-1185">Reference proteome</keyword>
<name>A0A0E0ENQ1_9ORYZ</name>
<reference evidence="1" key="1">
    <citation type="submission" date="2015-04" db="UniProtKB">
        <authorList>
            <consortium name="EnsemblPlants"/>
        </authorList>
    </citation>
    <scope>IDENTIFICATION</scope>
</reference>
<protein>
    <submittedName>
        <fullName evidence="1">Uncharacterized protein</fullName>
    </submittedName>
</protein>
<dbReference type="Gramene" id="OMERI08G17590.1">
    <property type="protein sequence ID" value="OMERI08G17590.1"/>
    <property type="gene ID" value="OMERI08G17590"/>
</dbReference>
<dbReference type="AlphaFoldDB" id="A0A0E0ENQ1"/>
<accession>A0A0E0ENQ1</accession>